<reference evidence="1" key="1">
    <citation type="journal article" date="2015" name="Nature">
        <title>Complex archaea that bridge the gap between prokaryotes and eukaryotes.</title>
        <authorList>
            <person name="Spang A."/>
            <person name="Saw J.H."/>
            <person name="Jorgensen S.L."/>
            <person name="Zaremba-Niedzwiedzka K."/>
            <person name="Martijn J."/>
            <person name="Lind A.E."/>
            <person name="van Eijk R."/>
            <person name="Schleper C."/>
            <person name="Guy L."/>
            <person name="Ettema T.J."/>
        </authorList>
    </citation>
    <scope>NUCLEOTIDE SEQUENCE</scope>
</reference>
<feature type="non-terminal residue" evidence="1">
    <location>
        <position position="1"/>
    </location>
</feature>
<sequence>PCIRCSAPAVTLHEPIPRSIDPEWFEKGPIACVPVCQKCHDWAHSNSWEVTSIIFRERATIKLQIIGEWKPDRVVREIESEEEDETTK</sequence>
<dbReference type="AlphaFoldDB" id="A0A0F9BT25"/>
<gene>
    <name evidence="1" type="ORF">LCGC14_2409240</name>
</gene>
<organism evidence="1">
    <name type="scientific">marine sediment metagenome</name>
    <dbReference type="NCBI Taxonomy" id="412755"/>
    <lineage>
        <taxon>unclassified sequences</taxon>
        <taxon>metagenomes</taxon>
        <taxon>ecological metagenomes</taxon>
    </lineage>
</organism>
<protein>
    <submittedName>
        <fullName evidence="1">Uncharacterized protein</fullName>
    </submittedName>
</protein>
<accession>A0A0F9BT25</accession>
<comment type="caution">
    <text evidence="1">The sequence shown here is derived from an EMBL/GenBank/DDBJ whole genome shotgun (WGS) entry which is preliminary data.</text>
</comment>
<name>A0A0F9BT25_9ZZZZ</name>
<evidence type="ECO:0000313" key="1">
    <source>
        <dbReference type="EMBL" id="KKL25050.1"/>
    </source>
</evidence>
<proteinExistence type="predicted"/>
<dbReference type="EMBL" id="LAZR01036363">
    <property type="protein sequence ID" value="KKL25050.1"/>
    <property type="molecule type" value="Genomic_DNA"/>
</dbReference>